<dbReference type="SUPFAM" id="SSF53098">
    <property type="entry name" value="Ribonuclease H-like"/>
    <property type="match status" value="1"/>
</dbReference>
<sequence length="389" mass="44688">MNSQQSKNANGPEESATSLRRRIAKVDEKIALVRAKQRKIDHMLNLSREVKGMLDDYVPLSGNPRLSRIVKVEPEVQPIREATTTTSAAALEKENRRHEGQRQQEVRFRTNNITLKHICQFIASNINKAKNTGISKIWELKDLSLFRRKRVFFDGRKSDSLLFNKVSNALVIGAIRQVYRFFKLDASGFEKRQEINLSIRLILEQANGWQELSNQVIDISHQIDCIIVRWTRPPIDWIKLNTDGSHNSDDSIGAGGIIRDSNGQIIMAFAKYLGKGNNNFTEAKTIYMNHNGVSPKDFRTLSWKSGNWQLQESIDAINHMLSQTTSIVQHCYREANQIADALAKWSMEDQEKHFYEVKDLPKQAKGADMMNRQNMASIRHKQRKNLFVL</sequence>
<accession>A0AAE1S5D1</accession>
<protein>
    <recommendedName>
        <fullName evidence="4">RNase H type-1 domain-containing protein</fullName>
    </recommendedName>
</protein>
<dbReference type="EMBL" id="JAVYJV010000009">
    <property type="protein sequence ID" value="KAK4363062.1"/>
    <property type="molecule type" value="Genomic_DNA"/>
</dbReference>
<dbReference type="InterPro" id="IPR012337">
    <property type="entry name" value="RNaseH-like_sf"/>
</dbReference>
<evidence type="ECO:0008006" key="4">
    <source>
        <dbReference type="Google" id="ProtNLM"/>
    </source>
</evidence>
<dbReference type="AlphaFoldDB" id="A0AAE1S5D1"/>
<gene>
    <name evidence="2" type="ORF">RND71_018303</name>
</gene>
<dbReference type="InterPro" id="IPR053151">
    <property type="entry name" value="RNase_H-like"/>
</dbReference>
<evidence type="ECO:0000256" key="1">
    <source>
        <dbReference type="SAM" id="MobiDB-lite"/>
    </source>
</evidence>
<keyword evidence="3" id="KW-1185">Reference proteome</keyword>
<evidence type="ECO:0000313" key="2">
    <source>
        <dbReference type="EMBL" id="KAK4363062.1"/>
    </source>
</evidence>
<dbReference type="PANTHER" id="PTHR47723:SF19">
    <property type="entry name" value="POLYNUCLEOTIDYL TRANSFERASE, RIBONUCLEASE H-LIKE SUPERFAMILY PROTEIN"/>
    <property type="match status" value="1"/>
</dbReference>
<proteinExistence type="predicted"/>
<comment type="caution">
    <text evidence="2">The sequence shown here is derived from an EMBL/GenBank/DDBJ whole genome shotgun (WGS) entry which is preliminary data.</text>
</comment>
<reference evidence="2" key="1">
    <citation type="submission" date="2023-12" db="EMBL/GenBank/DDBJ databases">
        <title>Genome assembly of Anisodus tanguticus.</title>
        <authorList>
            <person name="Wang Y.-J."/>
        </authorList>
    </citation>
    <scope>NUCLEOTIDE SEQUENCE</scope>
    <source>
        <strain evidence="2">KB-2021</strain>
        <tissue evidence="2">Leaf</tissue>
    </source>
</reference>
<name>A0AAE1S5D1_9SOLA</name>
<dbReference type="InterPro" id="IPR044730">
    <property type="entry name" value="RNase_H-like_dom_plant"/>
</dbReference>
<feature type="region of interest" description="Disordered" evidence="1">
    <location>
        <begin position="1"/>
        <end position="20"/>
    </location>
</feature>
<dbReference type="Proteomes" id="UP001291623">
    <property type="component" value="Unassembled WGS sequence"/>
</dbReference>
<dbReference type="CDD" id="cd06222">
    <property type="entry name" value="RNase_H_like"/>
    <property type="match status" value="1"/>
</dbReference>
<dbReference type="PANTHER" id="PTHR47723">
    <property type="entry name" value="OS05G0353850 PROTEIN"/>
    <property type="match status" value="1"/>
</dbReference>
<evidence type="ECO:0000313" key="3">
    <source>
        <dbReference type="Proteomes" id="UP001291623"/>
    </source>
</evidence>
<organism evidence="2 3">
    <name type="scientific">Anisodus tanguticus</name>
    <dbReference type="NCBI Taxonomy" id="243964"/>
    <lineage>
        <taxon>Eukaryota</taxon>
        <taxon>Viridiplantae</taxon>
        <taxon>Streptophyta</taxon>
        <taxon>Embryophyta</taxon>
        <taxon>Tracheophyta</taxon>
        <taxon>Spermatophyta</taxon>
        <taxon>Magnoliopsida</taxon>
        <taxon>eudicotyledons</taxon>
        <taxon>Gunneridae</taxon>
        <taxon>Pentapetalae</taxon>
        <taxon>asterids</taxon>
        <taxon>lamiids</taxon>
        <taxon>Solanales</taxon>
        <taxon>Solanaceae</taxon>
        <taxon>Solanoideae</taxon>
        <taxon>Hyoscyameae</taxon>
        <taxon>Anisodus</taxon>
    </lineage>
</organism>